<feature type="signal peptide" evidence="3">
    <location>
        <begin position="1"/>
        <end position="19"/>
    </location>
</feature>
<evidence type="ECO:0000313" key="5">
    <source>
        <dbReference type="EMBL" id="VTZ81965.1"/>
    </source>
</evidence>
<dbReference type="GeneID" id="3792249"/>
<dbReference type="OMA" id="DHHNHHI"/>
<feature type="chain" id="PRO_5014502233" evidence="3">
    <location>
        <begin position="20"/>
        <end position="2610"/>
    </location>
</feature>
<proteinExistence type="predicted"/>
<sequence>MKILLYTFLFCICSGFAKCQKAYNFDNIIKYLKEIKVIPSYIPDQLEDNIQLIPPYLAYKYKNRIYYIHNNVDIYPVINKKPKPVFPIDPDDTTECTHNNVKNPVEDEVEDDDDTVDINSFVPDNETGMFVPNIKVNGIEEQTGISDGFEIPKNNQVPTEQNGPNAIVNIIGTEGCTNYSIGEIVEFKENKEICENIKTEFEIFNKDNIYEPTEKIPTHNIDISDFYTFLNAIHILFHEDEYNKYYTINNISVKDVKLFMKEVYINIHNSLKTYILFSGLNFSDYSYTPKEFSIDAILNDFYHLTNDSNDNMNGSFENIERIIKYVATSKSRLRIKLIEKAIINFLEEENLMVLDIKLISHIFSSNRMLNYNESDIIKYASDLVNISEIDISPRVVSTIFIYFAQKINIFPMPNYPTSFDYDSLLFLENNDLLETIDNIYNKFFKNFYRHSNSTNKGKKGKSHEQILQTIPWAEQIYSKFKTTYDLLSFKYGVVLFYNSYVNIMDYLRRNKNIKDIIEKHKENKQIATLDQFINELIKLLQIAPPESNTVKEVQEKKETLPIFISLKDANKHNSRVLSEDISDSDLDEIDSYELSEDNDVSDENNKYFKELKITVENELIEERKKYVLERNQEKQKNDEIIKKEIKEIDTKHELETQKLEKEEPEKEKLQDEQIDRDYENGLEDERIIERDRLLALGKENANLPIERSKRYHKMYYEAALNALTIDTADIYDKIVKTGYGMSSKCGEQFQQIVYILKDTTAPKYNELKVEVIRAINKNFNILLKKIKSKKNINKSDNLNSYKKDVESYINTIAKKSPDGKYYICMEELMITKFNDYKKELMKLCDKKFYGNFRKSLSKQYLKMMREFRIILKNSIRLAQDLAPSYDQNEYIPKFTNIYTEQKNLHKTKYSEDRRKISKYLDKSYRNMLNKHYKQKQRTINNELQKIKKHVIKHINSAIKELYVTVYTELQIDKLHLSKQINEINIIVSELSKENESLNITLTNLEIDLKNIPNFDSKNFTEKKETINKGITNAKEKIKQNIQKINDFKDQFNSLSTQYDIVIKKIDIIHGIDKKLRLFKYDIEKSYKNEVLSREIIVDQFTHLRMVYKIIQNTILDLFNELYNMEIQDKELKIELQILTDNYNDKKIQVSILEKLYQNQLNKQELNIESLVSQKTQLTKLENQIKIIKTNIDKLKFKREIIINEVNYMTSDSARKPPHTINYLKKFPLEPVIRTNNTFEDFMEDLIINIEIDNQIYQKFIKIVRGYIRRVPKNAIFSFKFLENQNKKKIINEKYYQIYRKGLNMFVQKLYIFHSNLKNYIDLLKKKSIPNILSESSKKTNVELTPSNDVLYLERNIIHIENILNMIKENVYIPDVSYIITQPEYFLKEIKNENPENEKLYKDLLNSYTQLKDIGSNINVVYEKMSAYNSHYKHASERILRYRASLKFYHEVSDKIYYFSFKNEKIRTALINGEVVPVNKYGTQIKPFSMLQYIDNVVEDAYDKDKYLNVIKEETMYPFPLKPLKDIYILSKTLKYNLLRNNQLSEFKTFVKSKMYTIIEKDDINSYIFNKDELDKLKIIKNIDDTNNNTNLIEGNLTNFFSHYSHIFQDTNNNIPNLVENTINDLLKKNGLTYNALLEIIKYLKTKPNILRIKEIILLSEQILNKSNLHFITPDKLAFFFVSILDAFDIKVLMTNVKRNDNKSTIISYLKLLKMDHKKGIILSNYVKDIIFKFLKPKENNIQLKYNPKLFEFLESLNHSLDGNDKMYQIFKKKNPKFNSQLLSSVKNGIDGFLKYFMKTVIDTHGIYGNFLTYYEYTKKEAEIFRFNKEEDHLNNFDIFLSFFIFSINTEIRKLHKDHVSDVDLKCLKDHPHFNFVDLIPHIDYEHINDVFFRFMNTTKTHNILPLMILFRLFFHPKNKDLFTYSNVINAVEKYFTSEIFDSDTKKMIGKLAYSLMARLSFITVSYLEPKIDDVIDGIDIDLMNLFHNVINKMVYTLYCKEDKKLIEPFVPISMVKNRKMFKLDALKIYNEFITSLPDQDKRSAINFLQTDFPKVVTTLISDALDFVNRHLEKGPDTYHSDEYVKLETLFKINYQISSNQNLYYDNFDEFIKKNPEYTQAPNLLFIKKAEYDNINKQIKYKNDLNLEDIFDETSFGILTEEIFKEHLTIKQVNDKFTDTMKKLKFLMPKMYVFKDKLNKTGNKEVEKDIYEYIYKRFKDLELSYSTQGLVYIPIKKVIDFILFPNVLVQNVDADYMTMQLDYRYNRYIKFIDELTTCLIDMYYYNKNDNCLRFGSYAKEEMNVEQKVLNLMQTPFIETIEEYKHKNNYIYNKYISDNDDIIYYFINKLLPINKNIEKNQLIIQIFKIKYFVLEITKFVIKKVLSTMPSSYLTKMTYHHTNINIDHIINSLYSLYTKANKAKTIEQEKGEQQITDGYTHTIGSIINFMYNANDELCDFEITGEFTPEELIHDPKEYETEDDYDEYDEDSDESVVKKTDESEEEKNENRSVMIGLGGKQKVKNIKIYLSNYISEFLLNNNISFKYLYQFIQNMDKFKAYLPTLSELYIFIDKHVNIINSIYSSSYIPYIQTDTIINIYVDTFKTLGLDIYSV</sequence>
<dbReference type="VEuPathDB" id="PlasmoDB:PY04958"/>
<dbReference type="KEGG" id="pyo:PY17X_1465600"/>
<dbReference type="EMBL" id="LK934642">
    <property type="protein sequence ID" value="CDU20999.1"/>
    <property type="molecule type" value="Genomic_DNA"/>
</dbReference>
<protein>
    <submittedName>
        <fullName evidence="4 5">Osmiophilic body protein</fullName>
    </submittedName>
</protein>
<dbReference type="EMBL" id="LM993668">
    <property type="protein sequence ID" value="VTZ81965.1"/>
    <property type="molecule type" value="Genomic_DNA"/>
</dbReference>
<feature type="compositionally biased region" description="Acidic residues" evidence="2">
    <location>
        <begin position="2476"/>
        <end position="2490"/>
    </location>
</feature>
<dbReference type="Proteomes" id="UP000072904">
    <property type="component" value="Chromosome 14"/>
</dbReference>
<feature type="coiled-coil region" evidence="1">
    <location>
        <begin position="987"/>
        <end position="1050"/>
    </location>
</feature>
<feature type="coiled-coil region" evidence="1">
    <location>
        <begin position="1153"/>
        <end position="1197"/>
    </location>
</feature>
<accession>A0A078KGN4</accession>
<reference evidence="5" key="4">
    <citation type="submission" date="2019-05" db="EMBL/GenBank/DDBJ databases">
        <authorList>
            <consortium name="Pathogen Informatics"/>
        </authorList>
    </citation>
    <scope>NUCLEOTIDE SEQUENCE</scope>
    <source>
        <strain evidence="5">17X</strain>
    </source>
</reference>
<dbReference type="RefSeq" id="XP_726909.2">
    <property type="nucleotide sequence ID" value="XM_721816.2"/>
</dbReference>
<feature type="region of interest" description="Disordered" evidence="2">
    <location>
        <begin position="90"/>
        <end position="112"/>
    </location>
</feature>
<evidence type="ECO:0000313" key="6">
    <source>
        <dbReference type="Proteomes" id="UP000072874"/>
    </source>
</evidence>
<dbReference type="VEuPathDB" id="PlasmoDB:PYYM_1467000"/>
<dbReference type="Proteomes" id="UP000072874">
    <property type="component" value="Chromosome 14"/>
</dbReference>
<name>A0A078KGN4_PLAYE</name>
<dbReference type="VEuPathDB" id="PlasmoDB:PY17X_1465600"/>
<evidence type="ECO:0000256" key="1">
    <source>
        <dbReference type="SAM" id="Coils"/>
    </source>
</evidence>
<organism evidence="4 7">
    <name type="scientific">Plasmodium yoelii</name>
    <dbReference type="NCBI Taxonomy" id="5861"/>
    <lineage>
        <taxon>Eukaryota</taxon>
        <taxon>Sar</taxon>
        <taxon>Alveolata</taxon>
        <taxon>Apicomplexa</taxon>
        <taxon>Aconoidasida</taxon>
        <taxon>Haemosporida</taxon>
        <taxon>Plasmodiidae</taxon>
        <taxon>Plasmodium</taxon>
        <taxon>Plasmodium (Vinckeia)</taxon>
    </lineage>
</organism>
<gene>
    <name evidence="5" type="ORF">PY17X_1465600</name>
    <name evidence="4" type="ORF">PYYM_1467000</name>
</gene>
<reference evidence="6 7" key="1">
    <citation type="journal article" date="2014" name="BMC Biol.">
        <title>A comprehensive evaluation of rodent malaria parasite genomes and gene expression.</title>
        <authorList>
            <person name="Otto T.D."/>
            <person name="Bohme U."/>
            <person name="Jackson A.P."/>
            <person name="Hunt M."/>
            <person name="Franke-Fayard B."/>
            <person name="Hoeijmakers W.A."/>
            <person name="Religa A.A."/>
            <person name="Robertson L."/>
            <person name="Sanders M."/>
            <person name="Ogun S.A."/>
            <person name="Cunningham D."/>
            <person name="Erhart A."/>
            <person name="Billker O."/>
            <person name="Khan S.M."/>
            <person name="Stunnenberg H.G."/>
            <person name="Langhorne J."/>
            <person name="Holder A.A."/>
            <person name="Waters A.P."/>
            <person name="Newbold C.I."/>
            <person name="Pain A."/>
            <person name="Berriman M."/>
            <person name="Janse C.J."/>
        </authorList>
    </citation>
    <scope>NUCLEOTIDE SEQUENCE [LARGE SCALE GENOMIC DNA]</scope>
    <source>
        <strain evidence="5 6">17X</strain>
        <strain evidence="4 7">YM</strain>
    </source>
</reference>
<dbReference type="VEuPathDB" id="PlasmoDB:PY06283"/>
<reference evidence="5" key="3">
    <citation type="submission" date="2014-05" db="EMBL/GenBank/DDBJ databases">
        <authorList>
            <person name="Aslett M.A."/>
            <person name="De Silva N."/>
        </authorList>
    </citation>
    <scope>NUCLEOTIDE SEQUENCE</scope>
    <source>
        <strain evidence="5">17X</strain>
    </source>
</reference>
<keyword evidence="3" id="KW-0732">Signal</keyword>
<evidence type="ECO:0000313" key="4">
    <source>
        <dbReference type="EMBL" id="CDU20999.1"/>
    </source>
</evidence>
<dbReference type="VEuPathDB" id="PlasmoDB:Py17XNL_001401477"/>
<feature type="region of interest" description="Disordered" evidence="2">
    <location>
        <begin position="2468"/>
        <end position="2504"/>
    </location>
</feature>
<evidence type="ECO:0000256" key="2">
    <source>
        <dbReference type="SAM" id="MobiDB-lite"/>
    </source>
</evidence>
<dbReference type="OrthoDB" id="391720at2759"/>
<evidence type="ECO:0000313" key="7">
    <source>
        <dbReference type="Proteomes" id="UP000072904"/>
    </source>
</evidence>
<reference evidence="4" key="2">
    <citation type="submission" date="2014-05" db="EMBL/GenBank/DDBJ databases">
        <authorList>
            <person name="Aslett A.Martin."/>
            <person name="De Silva Nishadi"/>
        </authorList>
    </citation>
    <scope>NUCLEOTIDE SEQUENCE</scope>
    <source>
        <strain evidence="4">YM</strain>
    </source>
</reference>
<evidence type="ECO:0000256" key="3">
    <source>
        <dbReference type="SAM" id="SignalP"/>
    </source>
</evidence>
<keyword evidence="1" id="KW-0175">Coiled coil</keyword>